<dbReference type="GO" id="GO:0004838">
    <property type="term" value="F:L-tyrosine-2-oxoglutarate transaminase activity"/>
    <property type="evidence" value="ECO:0007669"/>
    <property type="project" value="TreeGrafter"/>
</dbReference>
<dbReference type="Gene3D" id="3.40.640.10">
    <property type="entry name" value="Type I PLP-dependent aspartate aminotransferase-like (Major domain)"/>
    <property type="match status" value="1"/>
</dbReference>
<comment type="caution">
    <text evidence="3">The sequence shown here is derived from an EMBL/GenBank/DDBJ whole genome shotgun (WGS) entry which is preliminary data.</text>
</comment>
<dbReference type="AlphaFoldDB" id="A0A6A3C2G4"/>
<dbReference type="PANTHER" id="PTHR45744:SF11">
    <property type="entry name" value="TYROSINE AMINOTRANSFERASE"/>
    <property type="match status" value="1"/>
</dbReference>
<accession>A0A6A3C2G4</accession>
<dbReference type="InterPro" id="IPR015421">
    <property type="entry name" value="PyrdxlP-dep_Trfase_major"/>
</dbReference>
<evidence type="ECO:0000313" key="3">
    <source>
        <dbReference type="EMBL" id="KAE8723365.1"/>
    </source>
</evidence>
<name>A0A6A3C2G4_HIBSY</name>
<dbReference type="GO" id="GO:0006572">
    <property type="term" value="P:L-tyrosine catabolic process"/>
    <property type="evidence" value="ECO:0007669"/>
    <property type="project" value="TreeGrafter"/>
</dbReference>
<proteinExistence type="predicted"/>
<dbReference type="Pfam" id="PF00155">
    <property type="entry name" value="Aminotran_1_2"/>
    <property type="match status" value="1"/>
</dbReference>
<dbReference type="PANTHER" id="PTHR45744">
    <property type="entry name" value="TYROSINE AMINOTRANSFERASE"/>
    <property type="match status" value="1"/>
</dbReference>
<keyword evidence="4" id="KW-1185">Reference proteome</keyword>
<sequence>MKTVAKRWDFQEKQELNAASAASAATTVRGYLNLLMGNIGQDNSSFSVIPLGHGDHFFFRASGLPLKPKMQSSKPYDRLNIMVMSSLSVFFRPEVVLAIPGANILLPTPCYPNYEACAAYNHLEMCYYHLPEKGSPCGNVFSYEQLNKVAETTRKLGIFCRFDEVYDNATFGSIRYVPGVACEAEYVKVANNIDDLDFCMKLEALPQREPFQKFSKAKDKPRPKRGFGNSFQPAIDAPRLEPHELRHCPKRKDTEPPTPPSSFI</sequence>
<evidence type="ECO:0000313" key="4">
    <source>
        <dbReference type="Proteomes" id="UP000436088"/>
    </source>
</evidence>
<reference evidence="3" key="1">
    <citation type="submission" date="2019-09" db="EMBL/GenBank/DDBJ databases">
        <title>Draft genome information of white flower Hibiscus syriacus.</title>
        <authorList>
            <person name="Kim Y.-M."/>
        </authorList>
    </citation>
    <scope>NUCLEOTIDE SEQUENCE [LARGE SCALE GENOMIC DNA]</scope>
    <source>
        <strain evidence="3">YM2019G1</strain>
    </source>
</reference>
<gene>
    <name evidence="3" type="ORF">F3Y22_tig00012484pilonHSYRG00011</name>
</gene>
<evidence type="ECO:0000256" key="1">
    <source>
        <dbReference type="SAM" id="MobiDB-lite"/>
    </source>
</evidence>
<protein>
    <recommendedName>
        <fullName evidence="2">Aminotransferase class I/classII large domain-containing protein</fullName>
    </recommendedName>
</protein>
<feature type="domain" description="Aminotransferase class I/classII large" evidence="2">
    <location>
        <begin position="135"/>
        <end position="188"/>
    </location>
</feature>
<feature type="compositionally biased region" description="Basic and acidic residues" evidence="1">
    <location>
        <begin position="238"/>
        <end position="255"/>
    </location>
</feature>
<evidence type="ECO:0000259" key="2">
    <source>
        <dbReference type="Pfam" id="PF00155"/>
    </source>
</evidence>
<dbReference type="InterPro" id="IPR015424">
    <property type="entry name" value="PyrdxlP-dep_Trfase"/>
</dbReference>
<feature type="region of interest" description="Disordered" evidence="1">
    <location>
        <begin position="212"/>
        <end position="264"/>
    </location>
</feature>
<organism evidence="3 4">
    <name type="scientific">Hibiscus syriacus</name>
    <name type="common">Rose of Sharon</name>
    <dbReference type="NCBI Taxonomy" id="106335"/>
    <lineage>
        <taxon>Eukaryota</taxon>
        <taxon>Viridiplantae</taxon>
        <taxon>Streptophyta</taxon>
        <taxon>Embryophyta</taxon>
        <taxon>Tracheophyta</taxon>
        <taxon>Spermatophyta</taxon>
        <taxon>Magnoliopsida</taxon>
        <taxon>eudicotyledons</taxon>
        <taxon>Gunneridae</taxon>
        <taxon>Pentapetalae</taxon>
        <taxon>rosids</taxon>
        <taxon>malvids</taxon>
        <taxon>Malvales</taxon>
        <taxon>Malvaceae</taxon>
        <taxon>Malvoideae</taxon>
        <taxon>Hibiscus</taxon>
    </lineage>
</organism>
<dbReference type="Proteomes" id="UP000436088">
    <property type="component" value="Unassembled WGS sequence"/>
</dbReference>
<dbReference type="SUPFAM" id="SSF53383">
    <property type="entry name" value="PLP-dependent transferases"/>
    <property type="match status" value="1"/>
</dbReference>
<dbReference type="EMBL" id="VEPZ02000531">
    <property type="protein sequence ID" value="KAE8723365.1"/>
    <property type="molecule type" value="Genomic_DNA"/>
</dbReference>
<dbReference type="InterPro" id="IPR004839">
    <property type="entry name" value="Aminotransferase_I/II_large"/>
</dbReference>
<dbReference type="GO" id="GO:0030170">
    <property type="term" value="F:pyridoxal phosphate binding"/>
    <property type="evidence" value="ECO:0007669"/>
    <property type="project" value="InterPro"/>
</dbReference>
<dbReference type="GO" id="GO:0005829">
    <property type="term" value="C:cytosol"/>
    <property type="evidence" value="ECO:0007669"/>
    <property type="project" value="TreeGrafter"/>
</dbReference>